<keyword evidence="2" id="KW-0813">Transport</keyword>
<dbReference type="EMBL" id="LASV01000421">
    <property type="protein sequence ID" value="KKA18756.1"/>
    <property type="molecule type" value="Genomic_DNA"/>
</dbReference>
<feature type="transmembrane region" description="Helical" evidence="6">
    <location>
        <begin position="170"/>
        <end position="193"/>
    </location>
</feature>
<feature type="transmembrane region" description="Helical" evidence="6">
    <location>
        <begin position="431"/>
        <end position="450"/>
    </location>
</feature>
<accession>A0A0F4YLM6</accession>
<evidence type="ECO:0000256" key="6">
    <source>
        <dbReference type="SAM" id="Phobius"/>
    </source>
</evidence>
<dbReference type="GO" id="GO:0016020">
    <property type="term" value="C:membrane"/>
    <property type="evidence" value="ECO:0007669"/>
    <property type="project" value="UniProtKB-SubCell"/>
</dbReference>
<evidence type="ECO:0000313" key="8">
    <source>
        <dbReference type="Proteomes" id="UP000053958"/>
    </source>
</evidence>
<evidence type="ECO:0000256" key="1">
    <source>
        <dbReference type="ARBA" id="ARBA00004141"/>
    </source>
</evidence>
<protein>
    <submittedName>
        <fullName evidence="7">Amino acid transporter</fullName>
    </submittedName>
</protein>
<feature type="transmembrane region" description="Helical" evidence="6">
    <location>
        <begin position="12"/>
        <end position="35"/>
    </location>
</feature>
<dbReference type="Pfam" id="PF13520">
    <property type="entry name" value="AA_permease_2"/>
    <property type="match status" value="1"/>
</dbReference>
<keyword evidence="3 6" id="KW-0812">Transmembrane</keyword>
<feature type="transmembrane region" description="Helical" evidence="6">
    <location>
        <begin position="131"/>
        <end position="150"/>
    </location>
</feature>
<keyword evidence="4 6" id="KW-1133">Transmembrane helix</keyword>
<gene>
    <name evidence="7" type="ORF">T310_7278</name>
</gene>
<sequence length="466" mass="50338">MSTVARANSDPGLLWSLLQSTFATFVTIAELASMAPTSGGQYHWVSMLAPSSAYKFLSYITGWATVAGWQASLSSASYLSATLIQGLIKLTHPGYNMQPWHGTLLYWAIIAFTVFINVISSGLLPKFEGLILVLHILGFFAILIPLAYLAEHSPPSAVFNSWLNEGDYQTQTLSFFVGIVGNVFAFSGADAAVHMSEEIQNASRVVPTSIITTIVINGSLGLGMILTVLFSLGNVEKALKSPTGYPFMEIFLEATESVAGSTVMASIITILGLCATVGGMASASRMIWSFSRDRGIPGWKILSRLDPRTSIPVWSIATTTTIACLLALINLGSSVAFNDVISLSVAGLYSSYLICCSLLLWRRCTNQILIRSDSAGSQLVNTPGATLTWGPFRIPGIFGIIVNSIAVIYLIIAIFFSFWPTKRVVTVESMNYSSVGYSSVVIISVVYYFVRARKVYTGPVIEIDPQ</sequence>
<dbReference type="Proteomes" id="UP000053958">
    <property type="component" value="Unassembled WGS sequence"/>
</dbReference>
<keyword evidence="5 6" id="KW-0472">Membrane</keyword>
<feature type="transmembrane region" description="Helical" evidence="6">
    <location>
        <begin position="341"/>
        <end position="361"/>
    </location>
</feature>
<feature type="transmembrane region" description="Helical" evidence="6">
    <location>
        <begin position="309"/>
        <end position="329"/>
    </location>
</feature>
<dbReference type="GO" id="GO:0022857">
    <property type="term" value="F:transmembrane transporter activity"/>
    <property type="evidence" value="ECO:0007669"/>
    <property type="project" value="InterPro"/>
</dbReference>
<dbReference type="PANTHER" id="PTHR45649">
    <property type="entry name" value="AMINO-ACID PERMEASE BAT1"/>
    <property type="match status" value="1"/>
</dbReference>
<dbReference type="RefSeq" id="XP_013325368.1">
    <property type="nucleotide sequence ID" value="XM_013469914.1"/>
</dbReference>
<feature type="transmembrane region" description="Helical" evidence="6">
    <location>
        <begin position="205"/>
        <end position="232"/>
    </location>
</feature>
<dbReference type="AlphaFoldDB" id="A0A0F4YLM6"/>
<dbReference type="Gene3D" id="1.20.1740.10">
    <property type="entry name" value="Amino acid/polyamine transporter I"/>
    <property type="match status" value="1"/>
</dbReference>
<dbReference type="PIRSF" id="PIRSF006060">
    <property type="entry name" value="AA_transporter"/>
    <property type="match status" value="1"/>
</dbReference>
<evidence type="ECO:0000256" key="2">
    <source>
        <dbReference type="ARBA" id="ARBA00022448"/>
    </source>
</evidence>
<evidence type="ECO:0000256" key="5">
    <source>
        <dbReference type="ARBA" id="ARBA00023136"/>
    </source>
</evidence>
<evidence type="ECO:0000313" key="7">
    <source>
        <dbReference type="EMBL" id="KKA18756.1"/>
    </source>
</evidence>
<feature type="transmembrane region" description="Helical" evidence="6">
    <location>
        <begin position="104"/>
        <end position="124"/>
    </location>
</feature>
<dbReference type="OrthoDB" id="3257095at2759"/>
<keyword evidence="8" id="KW-1185">Reference proteome</keyword>
<name>A0A0F4YLM6_RASE3</name>
<dbReference type="STRING" id="1408163.A0A0F4YLM6"/>
<dbReference type="InterPro" id="IPR002293">
    <property type="entry name" value="AA/rel_permease1"/>
</dbReference>
<evidence type="ECO:0000256" key="3">
    <source>
        <dbReference type="ARBA" id="ARBA00022692"/>
    </source>
</evidence>
<feature type="transmembrane region" description="Helical" evidence="6">
    <location>
        <begin position="263"/>
        <end position="288"/>
    </location>
</feature>
<dbReference type="PANTHER" id="PTHR45649:SF1">
    <property type="entry name" value="TRANSPORTER, PUTATIVE (EUROFUNG)-RELATED"/>
    <property type="match status" value="1"/>
</dbReference>
<evidence type="ECO:0000256" key="4">
    <source>
        <dbReference type="ARBA" id="ARBA00022989"/>
    </source>
</evidence>
<proteinExistence type="predicted"/>
<dbReference type="GeneID" id="25319554"/>
<comment type="caution">
    <text evidence="7">The sequence shown here is derived from an EMBL/GenBank/DDBJ whole genome shotgun (WGS) entry which is preliminary data.</text>
</comment>
<reference evidence="7 8" key="1">
    <citation type="submission" date="2015-04" db="EMBL/GenBank/DDBJ databases">
        <authorList>
            <person name="Heijne W.H."/>
            <person name="Fedorova N.D."/>
            <person name="Nierman W.C."/>
            <person name="Vollebregt A.W."/>
            <person name="Zhao Z."/>
            <person name="Wu L."/>
            <person name="Kumar M."/>
            <person name="Stam H."/>
            <person name="van den Berg M.A."/>
            <person name="Pel H.J."/>
        </authorList>
    </citation>
    <scope>NUCLEOTIDE SEQUENCE [LARGE SCALE GENOMIC DNA]</scope>
    <source>
        <strain evidence="7 8">CBS 393.64</strain>
    </source>
</reference>
<feature type="transmembrane region" description="Helical" evidence="6">
    <location>
        <begin position="397"/>
        <end position="419"/>
    </location>
</feature>
<organism evidence="7 8">
    <name type="scientific">Rasamsonia emersonii (strain ATCC 16479 / CBS 393.64 / IMI 116815)</name>
    <dbReference type="NCBI Taxonomy" id="1408163"/>
    <lineage>
        <taxon>Eukaryota</taxon>
        <taxon>Fungi</taxon>
        <taxon>Dikarya</taxon>
        <taxon>Ascomycota</taxon>
        <taxon>Pezizomycotina</taxon>
        <taxon>Eurotiomycetes</taxon>
        <taxon>Eurotiomycetidae</taxon>
        <taxon>Eurotiales</taxon>
        <taxon>Trichocomaceae</taxon>
        <taxon>Rasamsonia</taxon>
    </lineage>
</organism>
<comment type="subcellular location">
    <subcellularLocation>
        <location evidence="1">Membrane</location>
        <topology evidence="1">Multi-pass membrane protein</topology>
    </subcellularLocation>
</comment>